<proteinExistence type="predicted"/>
<protein>
    <submittedName>
        <fullName evidence="2">Uncharacterized protein</fullName>
    </submittedName>
</protein>
<feature type="signal peptide" evidence="1">
    <location>
        <begin position="1"/>
        <end position="22"/>
    </location>
</feature>
<organism evidence="2 3">
    <name type="scientific">Petrolisthes manimaculis</name>
    <dbReference type="NCBI Taxonomy" id="1843537"/>
    <lineage>
        <taxon>Eukaryota</taxon>
        <taxon>Metazoa</taxon>
        <taxon>Ecdysozoa</taxon>
        <taxon>Arthropoda</taxon>
        <taxon>Crustacea</taxon>
        <taxon>Multicrustacea</taxon>
        <taxon>Malacostraca</taxon>
        <taxon>Eumalacostraca</taxon>
        <taxon>Eucarida</taxon>
        <taxon>Decapoda</taxon>
        <taxon>Pleocyemata</taxon>
        <taxon>Anomura</taxon>
        <taxon>Galatheoidea</taxon>
        <taxon>Porcellanidae</taxon>
        <taxon>Petrolisthes</taxon>
    </lineage>
</organism>
<keyword evidence="3" id="KW-1185">Reference proteome</keyword>
<evidence type="ECO:0000313" key="3">
    <source>
        <dbReference type="Proteomes" id="UP001292094"/>
    </source>
</evidence>
<evidence type="ECO:0000256" key="1">
    <source>
        <dbReference type="SAM" id="SignalP"/>
    </source>
</evidence>
<dbReference type="AlphaFoldDB" id="A0AAE1NM03"/>
<accession>A0AAE1NM03</accession>
<reference evidence="2" key="1">
    <citation type="submission" date="2023-11" db="EMBL/GenBank/DDBJ databases">
        <title>Genome assemblies of two species of porcelain crab, Petrolisthes cinctipes and Petrolisthes manimaculis (Anomura: Porcellanidae).</title>
        <authorList>
            <person name="Angst P."/>
        </authorList>
    </citation>
    <scope>NUCLEOTIDE SEQUENCE</scope>
    <source>
        <strain evidence="2">PB745_02</strain>
        <tissue evidence="2">Gill</tissue>
    </source>
</reference>
<comment type="caution">
    <text evidence="2">The sequence shown here is derived from an EMBL/GenBank/DDBJ whole genome shotgun (WGS) entry which is preliminary data.</text>
</comment>
<sequence length="263" mass="29175">MQELLSRLLLVFAVLCPTFSTARPRTWSGVGGGEEPIFAKQVDPSHTVTPPPPTPGTQRSTILKRRETFQGFNSFPAMTREQPATTDIPDKMILRARSKRSVGTLEYRGQLNQSFRVQGDEAFYLVPVPSSQTLALTTLNPTSTNRACFRIHVFDVIGSSNPNINRVIILETNNGSHHLHGSTTGGISLTATSMSWLNNLTSIDHRFFRIYNPIGNNHYRIKHVLTERYLQARTDGVSLVQGDPRAAPGMHYQMDPCTQAAAT</sequence>
<keyword evidence="1" id="KW-0732">Signal</keyword>
<dbReference type="Proteomes" id="UP001292094">
    <property type="component" value="Unassembled WGS sequence"/>
</dbReference>
<feature type="chain" id="PRO_5042098446" evidence="1">
    <location>
        <begin position="23"/>
        <end position="263"/>
    </location>
</feature>
<gene>
    <name evidence="2" type="ORF">Pmani_035622</name>
</gene>
<dbReference type="EMBL" id="JAWZYT010005119">
    <property type="protein sequence ID" value="KAK4291562.1"/>
    <property type="molecule type" value="Genomic_DNA"/>
</dbReference>
<evidence type="ECO:0000313" key="2">
    <source>
        <dbReference type="EMBL" id="KAK4291562.1"/>
    </source>
</evidence>
<name>A0AAE1NM03_9EUCA</name>